<accession>A0A3T0D991</accession>
<dbReference type="SMART" id="SM00283">
    <property type="entry name" value="MA"/>
    <property type="match status" value="1"/>
</dbReference>
<dbReference type="Proteomes" id="UP000282930">
    <property type="component" value="Chromosome"/>
</dbReference>
<dbReference type="AlphaFoldDB" id="A0A3T0D991"/>
<dbReference type="GO" id="GO:0016020">
    <property type="term" value="C:membrane"/>
    <property type="evidence" value="ECO:0007669"/>
    <property type="project" value="InterPro"/>
</dbReference>
<evidence type="ECO:0000313" key="8">
    <source>
        <dbReference type="Proteomes" id="UP000282930"/>
    </source>
</evidence>
<name>A0A3T0D991_9FIRM</name>
<evidence type="ECO:0000256" key="4">
    <source>
        <dbReference type="SAM" id="Phobius"/>
    </source>
</evidence>
<evidence type="ECO:0000256" key="1">
    <source>
        <dbReference type="ARBA" id="ARBA00023224"/>
    </source>
</evidence>
<keyword evidence="4" id="KW-0812">Transmembrane</keyword>
<dbReference type="CDD" id="cd06225">
    <property type="entry name" value="HAMP"/>
    <property type="match status" value="1"/>
</dbReference>
<dbReference type="Gene3D" id="6.10.340.10">
    <property type="match status" value="1"/>
</dbReference>
<keyword evidence="4" id="KW-0472">Membrane</keyword>
<dbReference type="SMART" id="SM00304">
    <property type="entry name" value="HAMP"/>
    <property type="match status" value="1"/>
</dbReference>
<dbReference type="Pfam" id="PF00015">
    <property type="entry name" value="MCPsignal"/>
    <property type="match status" value="1"/>
</dbReference>
<organism evidence="7 8">
    <name type="scientific">Caldicellulosiruptor changbaiensis</name>
    <dbReference type="NCBI Taxonomy" id="1222016"/>
    <lineage>
        <taxon>Bacteria</taxon>
        <taxon>Bacillati</taxon>
        <taxon>Bacillota</taxon>
        <taxon>Bacillota incertae sedis</taxon>
        <taxon>Caldicellulosiruptorales</taxon>
        <taxon>Caldicellulosiruptoraceae</taxon>
        <taxon>Caldicellulosiruptor</taxon>
    </lineage>
</organism>
<dbReference type="InterPro" id="IPR029151">
    <property type="entry name" value="Sensor-like_sf"/>
</dbReference>
<evidence type="ECO:0000256" key="2">
    <source>
        <dbReference type="ARBA" id="ARBA00029447"/>
    </source>
</evidence>
<feature type="domain" description="HAMP" evidence="6">
    <location>
        <begin position="319"/>
        <end position="373"/>
    </location>
</feature>
<evidence type="ECO:0000313" key="7">
    <source>
        <dbReference type="EMBL" id="AZT91568.1"/>
    </source>
</evidence>
<feature type="transmembrane region" description="Helical" evidence="4">
    <location>
        <begin position="21"/>
        <end position="45"/>
    </location>
</feature>
<evidence type="ECO:0000256" key="3">
    <source>
        <dbReference type="PROSITE-ProRule" id="PRU00284"/>
    </source>
</evidence>
<feature type="transmembrane region" description="Helical" evidence="4">
    <location>
        <begin position="298"/>
        <end position="318"/>
    </location>
</feature>
<dbReference type="SUPFAM" id="SSF103190">
    <property type="entry name" value="Sensory domain-like"/>
    <property type="match status" value="1"/>
</dbReference>
<dbReference type="PANTHER" id="PTHR32089">
    <property type="entry name" value="METHYL-ACCEPTING CHEMOTAXIS PROTEIN MCPB"/>
    <property type="match status" value="1"/>
</dbReference>
<dbReference type="Pfam" id="PF14827">
    <property type="entry name" value="dCache_3"/>
    <property type="match status" value="1"/>
</dbReference>
<dbReference type="SUPFAM" id="SSF58104">
    <property type="entry name" value="Methyl-accepting chemotaxis protein (MCP) signaling domain"/>
    <property type="match status" value="1"/>
</dbReference>
<dbReference type="PROSITE" id="PS50885">
    <property type="entry name" value="HAMP"/>
    <property type="match status" value="1"/>
</dbReference>
<gene>
    <name evidence="7" type="ORF">ELD05_13775</name>
</gene>
<evidence type="ECO:0000259" key="6">
    <source>
        <dbReference type="PROSITE" id="PS50885"/>
    </source>
</evidence>
<dbReference type="Pfam" id="PF00672">
    <property type="entry name" value="HAMP"/>
    <property type="match status" value="1"/>
</dbReference>
<dbReference type="InterPro" id="IPR003660">
    <property type="entry name" value="HAMP_dom"/>
</dbReference>
<dbReference type="InterPro" id="IPR004089">
    <property type="entry name" value="MCPsignal_dom"/>
</dbReference>
<evidence type="ECO:0000259" key="5">
    <source>
        <dbReference type="PROSITE" id="PS50111"/>
    </source>
</evidence>
<sequence>MRQLRKFKKVSFKISGSLKTRITLWFIIISLIPLLVFLIFSLSLIEKNAQKELNSRLEAAHNVAIQEIERYQKLSQDYATLISSNNLLKEAILKKDHLRLVQVISPLASQMNIDQIAVTDSNGILIGRSDILSRYGDNWKENYLVKCGLARLRYTTIEKSGDDIYIKSVSDVVTEMSANNMRVIGAVIVGYKLDKRFVENLSRLTKMNVILYPANSPNKYISQSNSQKLGAIIEKETLQKAMSGEYEYLIGKTGTKNDSYSFVLIPVRKANNTMPVAALAILTNNLLVSNFVTSSIRFSILLFGLTLVLVIIISMFIANRITRPINKLVDSARKVASGKFDIQVEDSIVSSDEIGLLAREFSKMVKSIHTFVTNIDQTVSTTQSYIDRLNSIATDSAKTNEITATQIKEIIELAEKQKKAFEEVSSYITEIEQQVQNTFKVFRTIEEGITSVVDTTYKEEESIQNLIKYMYTVNETINQVASDLSEAMQNYKSIVSASEYISKLAEQIKIISLNVSIEAAKRDVPSFGVIASEISRLSQTADSFAKRISESIEKSLLTFNKTNKRLEESMKVVKAGVEVAKKSTVSLSKIKETNTAMKERISKISSEISNQQEKILNINNTLKLQTQTTLQYFKTLSSIKDVFQKQIRSVDKLIEQFKDVHEGVVKLAAISIKAGEDT</sequence>
<protein>
    <submittedName>
        <fullName evidence="7">Methyl-accepting chemotaxis protein</fullName>
    </submittedName>
</protein>
<dbReference type="GO" id="GO:0007165">
    <property type="term" value="P:signal transduction"/>
    <property type="evidence" value="ECO:0007669"/>
    <property type="project" value="UniProtKB-KW"/>
</dbReference>
<dbReference type="RefSeq" id="WP_127352871.1">
    <property type="nucleotide sequence ID" value="NZ_CP034791.1"/>
</dbReference>
<dbReference type="PROSITE" id="PS50111">
    <property type="entry name" value="CHEMOTAXIS_TRANSDUC_2"/>
    <property type="match status" value="1"/>
</dbReference>
<dbReference type="EMBL" id="CP034791">
    <property type="protein sequence ID" value="AZT91568.1"/>
    <property type="molecule type" value="Genomic_DNA"/>
</dbReference>
<keyword evidence="1 3" id="KW-0807">Transducer</keyword>
<dbReference type="Gene3D" id="1.10.287.950">
    <property type="entry name" value="Methyl-accepting chemotaxis protein"/>
    <property type="match status" value="1"/>
</dbReference>
<dbReference type="InterPro" id="IPR029150">
    <property type="entry name" value="dCache_3"/>
</dbReference>
<keyword evidence="8" id="KW-1185">Reference proteome</keyword>
<comment type="similarity">
    <text evidence="2">Belongs to the methyl-accepting chemotaxis (MCP) protein family.</text>
</comment>
<proteinExistence type="inferred from homology"/>
<feature type="domain" description="Methyl-accepting transducer" evidence="5">
    <location>
        <begin position="392"/>
        <end position="640"/>
    </location>
</feature>
<reference evidence="7 8" key="1">
    <citation type="submission" date="2018-12" db="EMBL/GenBank/DDBJ databases">
        <title>Genome sequence from the cellulolytic species, Caldicellulosiruptor changbaiensis.</title>
        <authorList>
            <person name="Blumer-Schuette S.E."/>
            <person name="Mendoza C."/>
        </authorList>
    </citation>
    <scope>NUCLEOTIDE SEQUENCE [LARGE SCALE GENOMIC DNA]</scope>
    <source>
        <strain evidence="7 8">CBS-Z</strain>
    </source>
</reference>
<keyword evidence="4" id="KW-1133">Transmembrane helix</keyword>
<dbReference type="PANTHER" id="PTHR32089:SF112">
    <property type="entry name" value="LYSOZYME-LIKE PROTEIN-RELATED"/>
    <property type="match status" value="1"/>
</dbReference>
<dbReference type="KEGG" id="ccha:ELD05_13775"/>
<dbReference type="Gene3D" id="3.30.450.20">
    <property type="entry name" value="PAS domain"/>
    <property type="match status" value="1"/>
</dbReference>